<dbReference type="EMBL" id="NASZ01000022">
    <property type="protein sequence ID" value="MBD0726085.1"/>
    <property type="molecule type" value="Genomic_DNA"/>
</dbReference>
<sequence>WHDWKKPERKRKNLIRLGVDPDHAYAFSRTRKGGWAIAQSPILSTTITLKRLKQRGYQSLTDVYIELNPSFYEPPYT</sequence>
<evidence type="ECO:0000313" key="1">
    <source>
        <dbReference type="EMBL" id="MBD0726085.1"/>
    </source>
</evidence>
<name>A0ABR7UTF6_9FLAO</name>
<accession>A0ABR7UTF6</accession>
<feature type="non-terminal residue" evidence="1">
    <location>
        <position position="1"/>
    </location>
</feature>
<evidence type="ECO:0000313" key="2">
    <source>
        <dbReference type="Proteomes" id="UP000661715"/>
    </source>
</evidence>
<keyword evidence="1" id="KW-0695">RNA-directed DNA polymerase</keyword>
<proteinExistence type="predicted"/>
<keyword evidence="2" id="KW-1185">Reference proteome</keyword>
<protein>
    <submittedName>
        <fullName evidence="1">Group II intron reverse transcriptase/maturase</fullName>
    </submittedName>
</protein>
<keyword evidence="1" id="KW-0548">Nucleotidyltransferase</keyword>
<organism evidence="1 2">
    <name type="scientific">Flavobacterium pokkalii</name>
    <dbReference type="NCBI Taxonomy" id="1940408"/>
    <lineage>
        <taxon>Bacteria</taxon>
        <taxon>Pseudomonadati</taxon>
        <taxon>Bacteroidota</taxon>
        <taxon>Flavobacteriia</taxon>
        <taxon>Flavobacteriales</taxon>
        <taxon>Flavobacteriaceae</taxon>
        <taxon>Flavobacterium</taxon>
    </lineage>
</organism>
<keyword evidence="1" id="KW-0808">Transferase</keyword>
<gene>
    <name evidence="1" type="ORF">B6A10_12955</name>
</gene>
<dbReference type="GO" id="GO:0003964">
    <property type="term" value="F:RNA-directed DNA polymerase activity"/>
    <property type="evidence" value="ECO:0007669"/>
    <property type="project" value="UniProtKB-KW"/>
</dbReference>
<dbReference type="Proteomes" id="UP000661715">
    <property type="component" value="Unassembled WGS sequence"/>
</dbReference>
<reference evidence="1 2" key="1">
    <citation type="journal article" date="2020" name="Microbiol. Res.">
        <title>Flavobacterium pokkalii sp. nov., a novel plant growth promoting native rhizobacteria isolated from pokkali rice grown in coastal saline affected agricultural regions of southern India, Kerala.</title>
        <authorList>
            <person name="Menon R.R."/>
            <person name="Kumari S."/>
            <person name="Viver T."/>
            <person name="Rameshkumar N."/>
        </authorList>
    </citation>
    <scope>NUCLEOTIDE SEQUENCE [LARGE SCALE GENOMIC DNA]</scope>
    <source>
        <strain evidence="1 2">L1I52</strain>
    </source>
</reference>
<comment type="caution">
    <text evidence="1">The sequence shown here is derived from an EMBL/GenBank/DDBJ whole genome shotgun (WGS) entry which is preliminary data.</text>
</comment>